<dbReference type="AlphaFoldDB" id="A0A4R6K6F3"/>
<gene>
    <name evidence="6" type="ORF">EV643_114151</name>
</gene>
<dbReference type="PANTHER" id="PTHR37419">
    <property type="entry name" value="SERINE/THREONINE-PROTEIN KINASE TOXIN HIPA"/>
    <property type="match status" value="1"/>
</dbReference>
<evidence type="ECO:0000256" key="3">
    <source>
        <dbReference type="ARBA" id="ARBA00022777"/>
    </source>
</evidence>
<dbReference type="GO" id="GO:0005829">
    <property type="term" value="C:cytosol"/>
    <property type="evidence" value="ECO:0007669"/>
    <property type="project" value="TreeGrafter"/>
</dbReference>
<comment type="caution">
    <text evidence="6">The sequence shown here is derived from an EMBL/GenBank/DDBJ whole genome shotgun (WGS) entry which is preliminary data.</text>
</comment>
<feature type="domain" description="HipA N-terminal subdomain 1" evidence="5">
    <location>
        <begin position="8"/>
        <end position="107"/>
    </location>
</feature>
<reference evidence="6 7" key="1">
    <citation type="submission" date="2019-03" db="EMBL/GenBank/DDBJ databases">
        <title>Genomic Encyclopedia of Type Strains, Phase III (KMG-III): the genomes of soil and plant-associated and newly described type strains.</title>
        <authorList>
            <person name="Whitman W."/>
        </authorList>
    </citation>
    <scope>NUCLEOTIDE SEQUENCE [LARGE SCALE GENOMIC DNA]</scope>
    <source>
        <strain evidence="6 7">VKM Ac-2527</strain>
    </source>
</reference>
<name>A0A4R6K6F3_9ACTN</name>
<keyword evidence="2" id="KW-0808">Transferase</keyword>
<evidence type="ECO:0000259" key="5">
    <source>
        <dbReference type="Pfam" id="PF13657"/>
    </source>
</evidence>
<dbReference type="Gene3D" id="1.10.1070.20">
    <property type="match status" value="1"/>
</dbReference>
<dbReference type="OrthoDB" id="3182374at2"/>
<comment type="similarity">
    <text evidence="1">Belongs to the HipA Ser/Thr kinase family.</text>
</comment>
<dbReference type="Proteomes" id="UP000295388">
    <property type="component" value="Unassembled WGS sequence"/>
</dbReference>
<evidence type="ECO:0000259" key="4">
    <source>
        <dbReference type="Pfam" id="PF07804"/>
    </source>
</evidence>
<evidence type="ECO:0000256" key="1">
    <source>
        <dbReference type="ARBA" id="ARBA00010164"/>
    </source>
</evidence>
<proteinExistence type="inferred from homology"/>
<evidence type="ECO:0000313" key="6">
    <source>
        <dbReference type="EMBL" id="TDO45006.1"/>
    </source>
</evidence>
<dbReference type="CDD" id="cd17808">
    <property type="entry name" value="HipA_Ec_like"/>
    <property type="match status" value="1"/>
</dbReference>
<dbReference type="InterPro" id="IPR012893">
    <property type="entry name" value="HipA-like_C"/>
</dbReference>
<accession>A0A4R6K6F3</accession>
<organism evidence="6 7">
    <name type="scientific">Kribbella caucasensis</name>
    <dbReference type="NCBI Taxonomy" id="2512215"/>
    <lineage>
        <taxon>Bacteria</taxon>
        <taxon>Bacillati</taxon>
        <taxon>Actinomycetota</taxon>
        <taxon>Actinomycetes</taxon>
        <taxon>Propionibacteriales</taxon>
        <taxon>Kribbellaceae</taxon>
        <taxon>Kribbella</taxon>
    </lineage>
</organism>
<feature type="domain" description="HipA-like C-terminal" evidence="4">
    <location>
        <begin position="156"/>
        <end position="392"/>
    </location>
</feature>
<dbReference type="Pfam" id="PF13657">
    <property type="entry name" value="Couple_hipA"/>
    <property type="match status" value="1"/>
</dbReference>
<dbReference type="InterPro" id="IPR052028">
    <property type="entry name" value="HipA_Ser/Thr_kinase"/>
</dbReference>
<dbReference type="InterPro" id="IPR017508">
    <property type="entry name" value="HipA_N1"/>
</dbReference>
<dbReference type="GO" id="GO:0004674">
    <property type="term" value="F:protein serine/threonine kinase activity"/>
    <property type="evidence" value="ECO:0007669"/>
    <property type="project" value="TreeGrafter"/>
</dbReference>
<protein>
    <submittedName>
        <fullName evidence="6">Serine/threonine-protein kinase HipA</fullName>
    </submittedName>
</protein>
<evidence type="ECO:0000313" key="7">
    <source>
        <dbReference type="Proteomes" id="UP000295388"/>
    </source>
</evidence>
<dbReference type="PANTHER" id="PTHR37419:SF1">
    <property type="entry name" value="SERINE_THREONINE-PROTEIN KINASE TOXIN HIPA"/>
    <property type="match status" value="1"/>
</dbReference>
<dbReference type="EMBL" id="SNWQ01000014">
    <property type="protein sequence ID" value="TDO45006.1"/>
    <property type="molecule type" value="Genomic_DNA"/>
</dbReference>
<evidence type="ECO:0000256" key="2">
    <source>
        <dbReference type="ARBA" id="ARBA00022679"/>
    </source>
</evidence>
<dbReference type="Pfam" id="PF07804">
    <property type="entry name" value="HipA_C"/>
    <property type="match status" value="1"/>
</dbReference>
<sequence length="429" mass="46936">MSKGELSLLLGDEVAGTVTRLAGGKLGFAYRPTYIANDRPATPVSVSMPTQLASHSDSRITPWLWGLLPDNDAVLNRWSREFHVSTSSAFFLLTTPLGEDCPGSVRLVPPDRLPNIQSRTAHDGVDWLTEAQVAQRLRDLKRDNTAWLGANNAGRFSLAGAQAKTALISDGARWGDPQGAMATSHILKPAIEGFDDHDLNEHLCLSAMRVAGLRAVRTSVERFEDQSAIVVARYDRVLRDGRQLRLHQEDLCQALSVHPARKYQNEGGPSPRDIAVLFRRVMHPSVARDATQAFLDALVWNWVIAGTDAHAKNYSLLLLGNEVHLAPFYDVASALPYDSIPEQKMRLAMKFGTGYKVNPGSSPWERLAADLQLPEDEIRSRAAKVLANAPDAFSIAAADPGVRSLVSSLPPRLTDLVAARAKRCAKYLA</sequence>
<dbReference type="RefSeq" id="WP_133802952.1">
    <property type="nucleotide sequence ID" value="NZ_SNWQ01000014.1"/>
</dbReference>
<keyword evidence="3 6" id="KW-0418">Kinase</keyword>
<dbReference type="NCBIfam" id="TIGR03071">
    <property type="entry name" value="couple_hipA"/>
    <property type="match status" value="1"/>
</dbReference>
<keyword evidence="7" id="KW-1185">Reference proteome</keyword>